<evidence type="ECO:0000313" key="2">
    <source>
        <dbReference type="Proteomes" id="UP000002899"/>
    </source>
</evidence>
<sequence length="295" mass="34185">MIEYLDIFNRSKQLLMAKGYEFVKHCEVGEVSESTPGLNQISCHIYSEISRFIDPSIASPEFNSLLSDFIAASFSDLKSIPLVMDNFLSEINNATDGFDRDVFYKRCHILVKISFLMATFWALAFDQKLDTLIGLKIDRTNNNLKHNMLCMITDIRTANRNAMQYLGGGFKLRNLYSVYSEEQACRNMKSKYILDWLNELIEHEKNYEFKWWPTLSQSLNLDINNTTHNGVLKILNNEMKQRMNETEKLRLTENETKKVNEKHKALINSIGKFKNEVSAICKSLENVEKGISDYI</sequence>
<protein>
    <submittedName>
        <fullName evidence="1">Uncharacterized protein</fullName>
    </submittedName>
</protein>
<evidence type="ECO:0000313" key="1">
    <source>
        <dbReference type="EMBL" id="SJK86332.1"/>
    </source>
</evidence>
<accession>A0A1R4ABE4</accession>
<reference evidence="1 2" key="1">
    <citation type="journal article" date="2012" name="Nucleic Acids Res.">
        <title>Sequencing of the smallest Apicomplexan genome from the human pathogen Babesia microti.</title>
        <authorList>
            <person name="Cornillot E."/>
            <person name="Hadj-Kaddour K."/>
            <person name="Dassouli A."/>
            <person name="Noel B."/>
            <person name="Ranwez V."/>
            <person name="Vacherie B."/>
            <person name="Augagneur Y."/>
            <person name="Bres V."/>
            <person name="Duclos A."/>
            <person name="Randazzo S."/>
            <person name="Carcy B."/>
            <person name="Debierre-Grockiego F."/>
            <person name="Delbecq S."/>
            <person name="Moubri-Menage K."/>
            <person name="Shams-Eldin H."/>
            <person name="Usmani-Brown S."/>
            <person name="Bringaud F."/>
            <person name="Wincker P."/>
            <person name="Vivares C.P."/>
            <person name="Schwarz R.T."/>
            <person name="Schetters T.P."/>
            <person name="Krause P.J."/>
            <person name="Gorenflot A."/>
            <person name="Berry V."/>
            <person name="Barbe V."/>
            <person name="Ben Mamoun C."/>
        </authorList>
    </citation>
    <scope>NUCLEOTIDE SEQUENCE [LARGE SCALE GENOMIC DNA]</scope>
    <source>
        <strain evidence="1 2">RI</strain>
    </source>
</reference>
<reference evidence="1 2" key="3">
    <citation type="journal article" date="2016" name="Sci. Rep.">
        <title>Genome-wide diversity and gene expression profiling of Babesia microti isolates identify polymorphic genes that mediate host-pathogen interactions.</title>
        <authorList>
            <person name="Silva J.C."/>
            <person name="Cornillot E."/>
            <person name="McCracken C."/>
            <person name="Usmani-Brown S."/>
            <person name="Dwivedi A."/>
            <person name="Ifeonu O.O."/>
            <person name="Crabtree J."/>
            <person name="Gotia H.T."/>
            <person name="Virji A.Z."/>
            <person name="Reynes C."/>
            <person name="Colinge J."/>
            <person name="Kumar V."/>
            <person name="Lawres L."/>
            <person name="Pazzi J.E."/>
            <person name="Pablo J.V."/>
            <person name="Hung C."/>
            <person name="Brancato J."/>
            <person name="Kumari P."/>
            <person name="Orvis J."/>
            <person name="Tretina K."/>
            <person name="Chibucos M."/>
            <person name="Ott S."/>
            <person name="Sadzewicz L."/>
            <person name="Sengamalay N."/>
            <person name="Shetty A.C."/>
            <person name="Su Q."/>
            <person name="Tallon L."/>
            <person name="Fraser C.M."/>
            <person name="Frutos R."/>
            <person name="Molina D.M."/>
            <person name="Krause P.J."/>
            <person name="Ben Mamoun C."/>
        </authorList>
    </citation>
    <scope>NUCLEOTIDE SEQUENCE [LARGE SCALE GENOMIC DNA]</scope>
    <source>
        <strain evidence="1 2">RI</strain>
    </source>
</reference>
<dbReference type="EMBL" id="LN871598">
    <property type="protein sequence ID" value="SJK86332.1"/>
    <property type="molecule type" value="Genomic_DNA"/>
</dbReference>
<organism evidence="1 2">
    <name type="scientific">Babesia microti (strain RI)</name>
    <dbReference type="NCBI Taxonomy" id="1133968"/>
    <lineage>
        <taxon>Eukaryota</taxon>
        <taxon>Sar</taxon>
        <taxon>Alveolata</taxon>
        <taxon>Apicomplexa</taxon>
        <taxon>Aconoidasida</taxon>
        <taxon>Piroplasmida</taxon>
        <taxon>Babesiidae</taxon>
        <taxon>Babesia</taxon>
    </lineage>
</organism>
<dbReference type="GeneID" id="24424897"/>
<reference evidence="1 2" key="2">
    <citation type="journal article" date="2013" name="PLoS ONE">
        <title>Whole genome mapping and re-organization of the nuclear and mitochondrial genomes of Babesia microti isolates.</title>
        <authorList>
            <person name="Cornillot E."/>
            <person name="Dassouli A."/>
            <person name="Garg A."/>
            <person name="Pachikara N."/>
            <person name="Randazzo S."/>
            <person name="Depoix D."/>
            <person name="Carcy B."/>
            <person name="Delbecq S."/>
            <person name="Frutos R."/>
            <person name="Silva J.C."/>
            <person name="Sutton R."/>
            <person name="Krause P.J."/>
            <person name="Mamoun C.B."/>
        </authorList>
    </citation>
    <scope>NUCLEOTIDE SEQUENCE [LARGE SCALE GENOMIC DNA]</scope>
    <source>
        <strain evidence="1 2">RI</strain>
    </source>
</reference>
<dbReference type="AlphaFoldDB" id="A0A1R4ABE4"/>
<keyword evidence="2" id="KW-1185">Reference proteome</keyword>
<proteinExistence type="predicted"/>
<dbReference type="VEuPathDB" id="PiroplasmaDB:BMR1_03g01310"/>
<dbReference type="Proteomes" id="UP000002899">
    <property type="component" value="Chromosome III"/>
</dbReference>
<dbReference type="RefSeq" id="XP_021338503.1">
    <property type="nucleotide sequence ID" value="XM_021481921.1"/>
</dbReference>
<dbReference type="KEGG" id="bmic:BMR1_03g01310"/>
<name>A0A1R4ABE4_BABMR</name>